<dbReference type="EMBL" id="OUUY01000014">
    <property type="protein sequence ID" value="SPP99741.1"/>
    <property type="molecule type" value="Genomic_DNA"/>
</dbReference>
<evidence type="ECO:0000259" key="1">
    <source>
        <dbReference type="Pfam" id="PF00391"/>
    </source>
</evidence>
<dbReference type="SUPFAM" id="SSF52009">
    <property type="entry name" value="Phosphohistidine domain"/>
    <property type="match status" value="1"/>
</dbReference>
<dbReference type="GO" id="GO:0050242">
    <property type="term" value="F:pyruvate, phosphate dikinase activity"/>
    <property type="evidence" value="ECO:0007669"/>
    <property type="project" value="InterPro"/>
</dbReference>
<proteinExistence type="predicted"/>
<dbReference type="InterPro" id="IPR010121">
    <property type="entry name" value="Pyruvate_phosphate_dikinase"/>
</dbReference>
<reference evidence="3" key="1">
    <citation type="submission" date="2018-03" db="EMBL/GenBank/DDBJ databases">
        <authorList>
            <person name="Zecchin S."/>
        </authorList>
    </citation>
    <scope>NUCLEOTIDE SEQUENCE [LARGE SCALE GENOMIC DNA]</scope>
</reference>
<sequence length="79" mass="8124">MTGIDGIITAAGGVASHASLLAQKFGLTAVVGCPDMEVKLNEKGENYALIGRHMTTEGMAISMDGYTGLIYSGVCAQSE</sequence>
<name>A0A2U3QE81_9BACT</name>
<evidence type="ECO:0000313" key="2">
    <source>
        <dbReference type="EMBL" id="SPP99741.1"/>
    </source>
</evidence>
<keyword evidence="3" id="KW-1185">Reference proteome</keyword>
<dbReference type="Proteomes" id="UP000245125">
    <property type="component" value="Unassembled WGS sequence"/>
</dbReference>
<organism evidence="2 3">
    <name type="scientific">Candidatus Sulfobium mesophilum</name>
    <dbReference type="NCBI Taxonomy" id="2016548"/>
    <lineage>
        <taxon>Bacteria</taxon>
        <taxon>Pseudomonadati</taxon>
        <taxon>Nitrospirota</taxon>
        <taxon>Nitrospiria</taxon>
        <taxon>Nitrospirales</taxon>
        <taxon>Nitrospiraceae</taxon>
        <taxon>Candidatus Sulfobium</taxon>
    </lineage>
</organism>
<dbReference type="PANTHER" id="PTHR22931">
    <property type="entry name" value="PHOSPHOENOLPYRUVATE DIKINASE-RELATED"/>
    <property type="match status" value="1"/>
</dbReference>
<dbReference type="PANTHER" id="PTHR22931:SF9">
    <property type="entry name" value="PYRUVATE, PHOSPHATE DIKINASE 1, CHLOROPLASTIC"/>
    <property type="match status" value="1"/>
</dbReference>
<dbReference type="InterPro" id="IPR008279">
    <property type="entry name" value="PEP-util_enz_mobile_dom"/>
</dbReference>
<dbReference type="InterPro" id="IPR036637">
    <property type="entry name" value="Phosphohistidine_dom_sf"/>
</dbReference>
<accession>A0A2U3QE81</accession>
<dbReference type="Gene3D" id="3.50.30.10">
    <property type="entry name" value="Phosphohistidine domain"/>
    <property type="match status" value="1"/>
</dbReference>
<evidence type="ECO:0000313" key="3">
    <source>
        <dbReference type="Proteomes" id="UP000245125"/>
    </source>
</evidence>
<dbReference type="AlphaFoldDB" id="A0A2U3QE81"/>
<gene>
    <name evidence="2" type="ORF">NBG4_1100001</name>
</gene>
<dbReference type="Pfam" id="PF00391">
    <property type="entry name" value="PEP-utilizers"/>
    <property type="match status" value="1"/>
</dbReference>
<protein>
    <recommendedName>
        <fullName evidence="1">PEP-utilising enzyme mobile domain-containing protein</fullName>
    </recommendedName>
</protein>
<feature type="domain" description="PEP-utilising enzyme mobile" evidence="1">
    <location>
        <begin position="3"/>
        <end position="68"/>
    </location>
</feature>